<proteinExistence type="predicted"/>
<dbReference type="HOGENOM" id="CLU_1876000_0_0_1"/>
<feature type="chain" id="PRO_5002633024" description="Antigenic cell wall galactomannoprotein" evidence="1">
    <location>
        <begin position="17"/>
        <end position="133"/>
    </location>
</feature>
<reference evidence="2 3" key="1">
    <citation type="journal article" date="2008" name="PLoS Genet.">
        <title>Genomic islands in the pathogenic filamentous fungus Aspergillus fumigatus.</title>
        <authorList>
            <person name="Fedorova N.D."/>
            <person name="Khaldi N."/>
            <person name="Joardar V.S."/>
            <person name="Maiti R."/>
            <person name="Amedeo P."/>
            <person name="Anderson M.J."/>
            <person name="Crabtree J."/>
            <person name="Silva J.C."/>
            <person name="Badger J.H."/>
            <person name="Albarraq A."/>
            <person name="Angiuoli S."/>
            <person name="Bussey H."/>
            <person name="Bowyer P."/>
            <person name="Cotty P.J."/>
            <person name="Dyer P.S."/>
            <person name="Egan A."/>
            <person name="Galens K."/>
            <person name="Fraser-Liggett C.M."/>
            <person name="Haas B.J."/>
            <person name="Inman J.M."/>
            <person name="Kent R."/>
            <person name="Lemieux S."/>
            <person name="Malavazi I."/>
            <person name="Orvis J."/>
            <person name="Roemer T."/>
            <person name="Ronning C.M."/>
            <person name="Sundaram J.P."/>
            <person name="Sutton G."/>
            <person name="Turner G."/>
            <person name="Venter J.C."/>
            <person name="White O.R."/>
            <person name="Whitty B.R."/>
            <person name="Youngman P."/>
            <person name="Wolfe K.H."/>
            <person name="Goldman G.H."/>
            <person name="Wortman J.R."/>
            <person name="Jiang B."/>
            <person name="Denning D.W."/>
            <person name="Nierman W.C."/>
        </authorList>
    </citation>
    <scope>NUCLEOTIDE SEQUENCE [LARGE SCALE GENOMIC DNA]</scope>
    <source>
        <strain evidence="3">ATCC 1007 / CBS 513.65 / DSM 816 / NCTC 3887 / NRRL 1</strain>
    </source>
</reference>
<dbReference type="Proteomes" id="UP000006701">
    <property type="component" value="Unassembled WGS sequence"/>
</dbReference>
<gene>
    <name evidence="2" type="ORF">ACLA_041160</name>
</gene>
<keyword evidence="1" id="KW-0732">Signal</keyword>
<evidence type="ECO:0008006" key="4">
    <source>
        <dbReference type="Google" id="ProtNLM"/>
    </source>
</evidence>
<evidence type="ECO:0000256" key="1">
    <source>
        <dbReference type="SAM" id="SignalP"/>
    </source>
</evidence>
<dbReference type="RefSeq" id="XP_001271326.1">
    <property type="nucleotide sequence ID" value="XM_001271325.1"/>
</dbReference>
<feature type="signal peptide" evidence="1">
    <location>
        <begin position="1"/>
        <end position="16"/>
    </location>
</feature>
<sequence>MRLSALLLPLIPLALATPNPEPVAAPAPQSSGGLLSQLPEIINGVKELLSQETLDDLQTVVKGGAVLLGGDNPQNIAKLLSRDNVNKLQDIVDNAHTLLTPTFANETLTLIGDATPLVSAVEKLLGGLLASLT</sequence>
<protein>
    <recommendedName>
        <fullName evidence="4">Antigenic cell wall galactomannoprotein</fullName>
    </recommendedName>
</protein>
<dbReference type="OrthoDB" id="3438016at2759"/>
<dbReference type="AlphaFoldDB" id="A1CL76"/>
<dbReference type="EMBL" id="DS027056">
    <property type="protein sequence ID" value="EAW09900.1"/>
    <property type="molecule type" value="Genomic_DNA"/>
</dbReference>
<dbReference type="GeneID" id="4702928"/>
<evidence type="ECO:0000313" key="3">
    <source>
        <dbReference type="Proteomes" id="UP000006701"/>
    </source>
</evidence>
<evidence type="ECO:0000313" key="2">
    <source>
        <dbReference type="EMBL" id="EAW09900.1"/>
    </source>
</evidence>
<keyword evidence="3" id="KW-1185">Reference proteome</keyword>
<accession>A1CL76</accession>
<organism evidence="2 3">
    <name type="scientific">Aspergillus clavatus (strain ATCC 1007 / CBS 513.65 / DSM 816 / NCTC 3887 / NRRL 1 / QM 1276 / 107)</name>
    <dbReference type="NCBI Taxonomy" id="344612"/>
    <lineage>
        <taxon>Eukaryota</taxon>
        <taxon>Fungi</taxon>
        <taxon>Dikarya</taxon>
        <taxon>Ascomycota</taxon>
        <taxon>Pezizomycotina</taxon>
        <taxon>Eurotiomycetes</taxon>
        <taxon>Eurotiomycetidae</taxon>
        <taxon>Eurotiales</taxon>
        <taxon>Aspergillaceae</taxon>
        <taxon>Aspergillus</taxon>
        <taxon>Aspergillus subgen. Fumigati</taxon>
    </lineage>
</organism>
<dbReference type="KEGG" id="act:ACLA_041160"/>
<dbReference type="OMA" id="TPTFANE"/>
<name>A1CL76_ASPCL</name>
<dbReference type="eggNOG" id="ENOG502RNR6">
    <property type="taxonomic scope" value="Eukaryota"/>
</dbReference>
<dbReference type="VEuPathDB" id="FungiDB:ACLA_041160"/>